<dbReference type="Bgee" id="ENSLOCG00000011678">
    <property type="expression patterns" value="Expressed in zone of skin and 10 other cell types or tissues"/>
</dbReference>
<protein>
    <recommendedName>
        <fullName evidence="2">CARD domain-containing protein</fullName>
    </recommendedName>
</protein>
<name>W5N142_LEPOC</name>
<feature type="compositionally biased region" description="Low complexity" evidence="1">
    <location>
        <begin position="11"/>
        <end position="35"/>
    </location>
</feature>
<accession>W5N142</accession>
<dbReference type="EMBL" id="AHAT01038442">
    <property type="status" value="NOT_ANNOTATED_CDS"/>
    <property type="molecule type" value="Genomic_DNA"/>
</dbReference>
<reference evidence="3" key="2">
    <citation type="submission" date="2025-08" db="UniProtKB">
        <authorList>
            <consortium name="Ensembl"/>
        </authorList>
    </citation>
    <scope>IDENTIFICATION</scope>
</reference>
<feature type="domain" description="CARD" evidence="2">
    <location>
        <begin position="41"/>
        <end position="109"/>
    </location>
</feature>
<dbReference type="EMBL" id="AHAT01038443">
    <property type="status" value="NOT_ANNOTATED_CDS"/>
    <property type="molecule type" value="Genomic_DNA"/>
</dbReference>
<dbReference type="STRING" id="7918.ENSLOCP00000014351"/>
<dbReference type="InterPro" id="IPR001315">
    <property type="entry name" value="CARD"/>
</dbReference>
<reference evidence="4" key="1">
    <citation type="submission" date="2011-12" db="EMBL/GenBank/DDBJ databases">
        <title>The Draft Genome of Lepisosteus oculatus.</title>
        <authorList>
            <consortium name="The Broad Institute Genome Assembly &amp; Analysis Group"/>
            <consortium name="Computational R&amp;D Group"/>
            <consortium name="and Sequencing Platform"/>
            <person name="Di Palma F."/>
            <person name="Alfoldi J."/>
            <person name="Johnson J."/>
            <person name="Berlin A."/>
            <person name="Gnerre S."/>
            <person name="Jaffe D."/>
            <person name="MacCallum I."/>
            <person name="Young S."/>
            <person name="Walker B.J."/>
            <person name="Lander E.S."/>
            <person name="Lindblad-Toh K."/>
        </authorList>
    </citation>
    <scope>NUCLEOTIDE SEQUENCE [LARGE SCALE GENOMIC DNA]</scope>
</reference>
<dbReference type="SUPFAM" id="SSF47986">
    <property type="entry name" value="DEATH domain"/>
    <property type="match status" value="1"/>
</dbReference>
<dbReference type="GO" id="GO:0042981">
    <property type="term" value="P:regulation of apoptotic process"/>
    <property type="evidence" value="ECO:0007669"/>
    <property type="project" value="InterPro"/>
</dbReference>
<dbReference type="Ensembl" id="ENSLOCT00000014380.1">
    <property type="protein sequence ID" value="ENSLOCP00000014351.1"/>
    <property type="gene ID" value="ENSLOCG00000011678.1"/>
</dbReference>
<evidence type="ECO:0000259" key="2">
    <source>
        <dbReference type="PROSITE" id="PS50209"/>
    </source>
</evidence>
<reference evidence="3" key="3">
    <citation type="submission" date="2025-09" db="UniProtKB">
        <authorList>
            <consortium name="Ensembl"/>
        </authorList>
    </citation>
    <scope>IDENTIFICATION</scope>
</reference>
<proteinExistence type="predicted"/>
<sequence>MCDWVSMSVEGTGQPGQQGSSTEAGAAGAAGAAAPPWGPGQDEELWDRVDGVRHRLTRLLHPAKLTPYLRQCKVIDEQDEDEILNSPLYPLRINKAGRLIDILRQRGQR</sequence>
<dbReference type="Pfam" id="PF00619">
    <property type="entry name" value="CARD"/>
    <property type="match status" value="1"/>
</dbReference>
<dbReference type="Gene3D" id="1.10.533.10">
    <property type="entry name" value="Death Domain, Fas"/>
    <property type="match status" value="1"/>
</dbReference>
<feature type="region of interest" description="Disordered" evidence="1">
    <location>
        <begin position="1"/>
        <end position="44"/>
    </location>
</feature>
<dbReference type="AlphaFoldDB" id="W5N142"/>
<dbReference type="InParanoid" id="W5N142"/>
<dbReference type="GeneTree" id="ENSGT00940000157763"/>
<dbReference type="Proteomes" id="UP000018468">
    <property type="component" value="Linkage group LG12"/>
</dbReference>
<dbReference type="eggNOG" id="KOG0708">
    <property type="taxonomic scope" value="Eukaryota"/>
</dbReference>
<dbReference type="PROSITE" id="PS50209">
    <property type="entry name" value="CARD"/>
    <property type="match status" value="1"/>
</dbReference>
<dbReference type="HOGENOM" id="CLU_2189956_0_0_1"/>
<organism evidence="3 4">
    <name type="scientific">Lepisosteus oculatus</name>
    <name type="common">Spotted gar</name>
    <dbReference type="NCBI Taxonomy" id="7918"/>
    <lineage>
        <taxon>Eukaryota</taxon>
        <taxon>Metazoa</taxon>
        <taxon>Chordata</taxon>
        <taxon>Craniata</taxon>
        <taxon>Vertebrata</taxon>
        <taxon>Euteleostomi</taxon>
        <taxon>Actinopterygii</taxon>
        <taxon>Neopterygii</taxon>
        <taxon>Holostei</taxon>
        <taxon>Semionotiformes</taxon>
        <taxon>Lepisosteidae</taxon>
        <taxon>Lepisosteus</taxon>
    </lineage>
</organism>
<evidence type="ECO:0000313" key="3">
    <source>
        <dbReference type="Ensembl" id="ENSLOCP00000014351.1"/>
    </source>
</evidence>
<evidence type="ECO:0000313" key="4">
    <source>
        <dbReference type="Proteomes" id="UP000018468"/>
    </source>
</evidence>
<evidence type="ECO:0000256" key="1">
    <source>
        <dbReference type="SAM" id="MobiDB-lite"/>
    </source>
</evidence>
<dbReference type="InterPro" id="IPR011029">
    <property type="entry name" value="DEATH-like_dom_sf"/>
</dbReference>
<keyword evidence="4" id="KW-1185">Reference proteome</keyword>